<feature type="binding site" evidence="12">
    <location>
        <position position="958"/>
    </location>
    <ligand>
        <name>Zn(2+)</name>
        <dbReference type="ChEBI" id="CHEBI:29105"/>
    </ligand>
</feature>
<evidence type="ECO:0000259" key="13">
    <source>
        <dbReference type="PROSITE" id="PS50404"/>
    </source>
</evidence>
<protein>
    <recommendedName>
        <fullName evidence="12">Alanine--tRNA ligase</fullName>
        <ecNumber evidence="12">6.1.1.7</ecNumber>
    </recommendedName>
    <alternativeName>
        <fullName evidence="12">Alanyl-tRNA synthetase</fullName>
        <shortName evidence="12">AlaRS</shortName>
    </alternativeName>
</protein>
<dbReference type="InterPro" id="IPR018165">
    <property type="entry name" value="Ala-tRNA-synth_IIc_core"/>
</dbReference>
<dbReference type="FunFam" id="3.30.980.10:FF:000004">
    <property type="entry name" value="Alanine--tRNA ligase, cytoplasmic"/>
    <property type="match status" value="1"/>
</dbReference>
<dbReference type="InterPro" id="IPR018164">
    <property type="entry name" value="Ala-tRNA-synth_IIc_N"/>
</dbReference>
<dbReference type="InterPro" id="IPR036282">
    <property type="entry name" value="Glutathione-S-Trfase_C_sf"/>
</dbReference>
<dbReference type="Gene3D" id="3.10.310.40">
    <property type="match status" value="1"/>
</dbReference>
<dbReference type="FunFam" id="3.30.930.10:FF:000011">
    <property type="entry name" value="Alanine--tRNA ligase, cytoplasmic"/>
    <property type="match status" value="1"/>
</dbReference>
<evidence type="ECO:0000256" key="6">
    <source>
        <dbReference type="ARBA" id="ARBA00022833"/>
    </source>
</evidence>
<keyword evidence="4 12" id="KW-0479">Metal-binding</keyword>
<evidence type="ECO:0000313" key="16">
    <source>
        <dbReference type="EMBL" id="CCO17868.1"/>
    </source>
</evidence>
<feature type="domain" description="Alanyl-transfer RNA synthetases family profile" evidence="15">
    <location>
        <begin position="247"/>
        <end position="1001"/>
    </location>
</feature>
<keyword evidence="3 12" id="KW-0436">Ligase</keyword>
<dbReference type="EMBL" id="FO082271">
    <property type="protein sequence ID" value="CCO17868.1"/>
    <property type="molecule type" value="Genomic_DNA"/>
</dbReference>
<dbReference type="eggNOG" id="KOG0867">
    <property type="taxonomic scope" value="Eukaryota"/>
</dbReference>
<dbReference type="SFLD" id="SFLDS00019">
    <property type="entry name" value="Glutathione_Transferase_(cytos"/>
    <property type="match status" value="1"/>
</dbReference>
<dbReference type="Gene3D" id="2.40.30.130">
    <property type="match status" value="1"/>
</dbReference>
<dbReference type="Pfam" id="PF01411">
    <property type="entry name" value="tRNA-synt_2c"/>
    <property type="match status" value="1"/>
</dbReference>
<dbReference type="PRINTS" id="PR00980">
    <property type="entry name" value="TRNASYNTHALA"/>
</dbReference>
<organism evidence="16 17">
    <name type="scientific">Bathycoccus prasinos</name>
    <dbReference type="NCBI Taxonomy" id="41875"/>
    <lineage>
        <taxon>Eukaryota</taxon>
        <taxon>Viridiplantae</taxon>
        <taxon>Chlorophyta</taxon>
        <taxon>Mamiellophyceae</taxon>
        <taxon>Mamiellales</taxon>
        <taxon>Bathycoccaceae</taxon>
        <taxon>Bathycoccus</taxon>
    </lineage>
</organism>
<keyword evidence="12" id="KW-0963">Cytoplasm</keyword>
<comment type="similarity">
    <text evidence="1">Belongs to the class-II aminoacyl-tRNA synthetase family. Alax-L subfamily.</text>
</comment>
<dbReference type="InterPro" id="IPR002318">
    <property type="entry name" value="Ala-tRNA-lgiase_IIc"/>
</dbReference>
<dbReference type="InterPro" id="IPR045864">
    <property type="entry name" value="aa-tRNA-synth_II/BPL/LPL"/>
</dbReference>
<accession>K8F8E3</accession>
<dbReference type="GO" id="GO:0002161">
    <property type="term" value="F:aminoacyl-tRNA deacylase activity"/>
    <property type="evidence" value="ECO:0007669"/>
    <property type="project" value="TreeGrafter"/>
</dbReference>
<dbReference type="InterPro" id="IPR009000">
    <property type="entry name" value="Transl_B-barrel_sf"/>
</dbReference>
<dbReference type="SUPFAM" id="SSF52833">
    <property type="entry name" value="Thioredoxin-like"/>
    <property type="match status" value="1"/>
</dbReference>
<evidence type="ECO:0000256" key="1">
    <source>
        <dbReference type="ARBA" id="ARBA00008429"/>
    </source>
</evidence>
<keyword evidence="10 12" id="KW-0030">Aminoacyl-tRNA synthetase</keyword>
<feature type="binding site" evidence="12">
    <location>
        <position position="843"/>
    </location>
    <ligand>
        <name>Zn(2+)</name>
        <dbReference type="ChEBI" id="CHEBI:29105"/>
    </ligand>
</feature>
<dbReference type="AlphaFoldDB" id="K8F8E3"/>
<dbReference type="GO" id="GO:0005739">
    <property type="term" value="C:mitochondrion"/>
    <property type="evidence" value="ECO:0007669"/>
    <property type="project" value="UniProtKB-SubCell"/>
</dbReference>
<dbReference type="InterPro" id="IPR018163">
    <property type="entry name" value="Thr/Ala-tRNA-synth_IIc_edit"/>
</dbReference>
<evidence type="ECO:0000256" key="2">
    <source>
        <dbReference type="ARBA" id="ARBA00022555"/>
    </source>
</evidence>
<evidence type="ECO:0000256" key="3">
    <source>
        <dbReference type="ARBA" id="ARBA00022598"/>
    </source>
</evidence>
<dbReference type="SFLD" id="SFLDG00358">
    <property type="entry name" value="Main_(cytGST)"/>
    <property type="match status" value="1"/>
</dbReference>
<evidence type="ECO:0000256" key="4">
    <source>
        <dbReference type="ARBA" id="ARBA00022723"/>
    </source>
</evidence>
<gene>
    <name evidence="16" type="ORF">Bathy08g04370</name>
</gene>
<dbReference type="GO" id="GO:0070143">
    <property type="term" value="P:mitochondrial alanyl-tRNA aminoacylation"/>
    <property type="evidence" value="ECO:0007669"/>
    <property type="project" value="UniProtKB-UniRule"/>
</dbReference>
<evidence type="ECO:0000256" key="7">
    <source>
        <dbReference type="ARBA" id="ARBA00022840"/>
    </source>
</evidence>
<dbReference type="HAMAP" id="MF_00036_B">
    <property type="entry name" value="Ala_tRNA_synth_B"/>
    <property type="match status" value="1"/>
</dbReference>
<dbReference type="STRING" id="41875.K8F8E3"/>
<dbReference type="SUPFAM" id="SSF47616">
    <property type="entry name" value="GST C-terminal domain-like"/>
    <property type="match status" value="1"/>
</dbReference>
<comment type="cofactor">
    <cofactor evidence="12">
        <name>Zn(2+)</name>
        <dbReference type="ChEBI" id="CHEBI:29105"/>
    </cofactor>
    <text evidence="12">Binds 1 zinc ion per subunit.</text>
</comment>
<dbReference type="PANTHER" id="PTHR11777">
    <property type="entry name" value="ALANYL-TRNA SYNTHETASE"/>
    <property type="match status" value="1"/>
</dbReference>
<keyword evidence="5 12" id="KW-0547">Nucleotide-binding</keyword>
<dbReference type="GO" id="GO:0009507">
    <property type="term" value="C:chloroplast"/>
    <property type="evidence" value="ECO:0007669"/>
    <property type="project" value="TreeGrafter"/>
</dbReference>
<dbReference type="SUPFAM" id="SSF55186">
    <property type="entry name" value="ThrRS/AlaRS common domain"/>
    <property type="match status" value="1"/>
</dbReference>
<reference evidence="16 17" key="1">
    <citation type="submission" date="2011-10" db="EMBL/GenBank/DDBJ databases">
        <authorList>
            <person name="Genoscope - CEA"/>
        </authorList>
    </citation>
    <scope>NUCLEOTIDE SEQUENCE [LARGE SCALE GENOMIC DNA]</scope>
    <source>
        <strain evidence="16 17">RCC 1105</strain>
    </source>
</reference>
<keyword evidence="2 12" id="KW-0820">tRNA-binding</keyword>
<dbReference type="InterPro" id="IPR003156">
    <property type="entry name" value="DHHA1_dom"/>
</dbReference>
<dbReference type="KEGG" id="bpg:Bathy08g04370"/>
<comment type="catalytic activity">
    <reaction evidence="11 12">
        <text>tRNA(Ala) + L-alanine + ATP = L-alanyl-tRNA(Ala) + AMP + diphosphate</text>
        <dbReference type="Rhea" id="RHEA:12540"/>
        <dbReference type="Rhea" id="RHEA-COMP:9657"/>
        <dbReference type="Rhea" id="RHEA-COMP:9923"/>
        <dbReference type="ChEBI" id="CHEBI:30616"/>
        <dbReference type="ChEBI" id="CHEBI:33019"/>
        <dbReference type="ChEBI" id="CHEBI:57972"/>
        <dbReference type="ChEBI" id="CHEBI:78442"/>
        <dbReference type="ChEBI" id="CHEBI:78497"/>
        <dbReference type="ChEBI" id="CHEBI:456215"/>
        <dbReference type="EC" id="6.1.1.7"/>
    </reaction>
</comment>
<dbReference type="EC" id="6.1.1.7" evidence="12"/>
<evidence type="ECO:0000256" key="9">
    <source>
        <dbReference type="ARBA" id="ARBA00022917"/>
    </source>
</evidence>
<dbReference type="InterPro" id="IPR023033">
    <property type="entry name" value="Ala_tRNA_ligase_euk/bac"/>
</dbReference>
<dbReference type="Gene3D" id="3.30.930.10">
    <property type="entry name" value="Bira Bifunctional Protein, Domain 2"/>
    <property type="match status" value="1"/>
</dbReference>
<dbReference type="GO" id="GO:0004813">
    <property type="term" value="F:alanine-tRNA ligase activity"/>
    <property type="evidence" value="ECO:0007669"/>
    <property type="project" value="UniProtKB-UniRule"/>
</dbReference>
<comment type="subcellular location">
    <subcellularLocation>
        <location evidence="12">Mitochondrion</location>
    </subcellularLocation>
    <subcellularLocation>
        <location evidence="12">Cytoplasm</location>
    </subcellularLocation>
</comment>
<dbReference type="Gene3D" id="3.30.980.10">
    <property type="entry name" value="Threonyl-trna Synthetase, Chain A, domain 2"/>
    <property type="match status" value="1"/>
</dbReference>
<dbReference type="SUPFAM" id="SSF50447">
    <property type="entry name" value="Translation proteins"/>
    <property type="match status" value="1"/>
</dbReference>
<feature type="binding site" evidence="12">
    <location>
        <position position="962"/>
    </location>
    <ligand>
        <name>Zn(2+)</name>
        <dbReference type="ChEBI" id="CHEBI:29105"/>
    </ligand>
</feature>
<dbReference type="PANTHER" id="PTHR11777:SF9">
    <property type="entry name" value="ALANINE--TRNA LIGASE, CYTOPLASMIC"/>
    <property type="match status" value="1"/>
</dbReference>
<dbReference type="InterPro" id="IPR040079">
    <property type="entry name" value="Glutathione_S-Trfase"/>
</dbReference>
<sequence>MKLYGPTSRSHRIAVTAKYCSIRLDYVPVTMGETNKTEEYLKMNPFGKVPMLVCDDANETAVFESNAICRYLCSVSGEMVYPKESGGAELRAKIDGFMDSFNQLDASGPGWLYPIIGIGKARGVAYDEINEERTKKTCRSFLTSLEQHLKKTMAEKRGAFLVPERGFTLADIVGASSCENLFLHLIPENEWNEEYPAVKFWLETVYALPEWLEAVGKMTCCQEPMRWEGEVKALKNLPIDQTENCSWSAAKVRNTFTSFFESKHAHTIVPSSPVVPHDDPTLLFANAGMNQFKPIFLGTCDPKSPLYTLKRVTDSQKCIRAGGKHNDLDDVGKDTYHHTFFEMLGNWSFGDYFKEGAISMAWELLTEVYKIDPDRLYATYFGGDPKQGLEPDLEARDIWLKFLPASKVLPFDCADNFWEMGDTGPCGPCTEIHFDRIGNRDASSLVNMDDPNCLEIWNLVFIQYNREEGGVLKPLPSKHVDTGMGFERLASCLQDRPSNYDTDVFLPIFREIQRVTGSSPYTGLLGVADAGEKDMAYRVVADHVRTLTVAIADGASPGSDGRNYVLRRVLRRAVRFGREKLNAKQGFFHKLVPTVVKMLGETFPEIKKEEKRVIEIIAEEEESFGKTLLKGIEKFKKIAEGARGENRNVISGVEAFLLWESFGFPNDLTEIMCEENGLTLNNEEFDQVFKAAQEKSRMSSKKNTGVDLLFQAEATAWLSNNNIATTNDSFKYVKNVPKVDTTVKAILTSSDGFVQSTEGQSGPFGLILESTPFYAESGGQVSDTGSLNVNGKDLSVSEAKAAAGYILHVLSDDSVSVSVGDACTAQVDVARRSDIMPNHTMTHVVNFALREVLGNDVNQKGSVVDDEKLRFDFSHNKPVTAKQIQEAQDIVNSQIKENLSVHTREVALTDAQKINGLRAVFGEVYPDPVRVVSVGPAIDDLLSNPSNEAWAKRSIEFCGGTHLKSTAEAEDFAIIEEVGTAKGIRRITAATKGQARQAFQNAKDFMDTIDATAKITDLTELSAQLSLLKGSIDDAEKTMPFASRENLRELIVRENKRYLDEKKKAAAEAAAKAIEQLSVMCGEASSKSENFLVANLGEGLDAKVLGECAQSVAAKGLSCALFATNDGKAVALCSVPSDVKNKTNEAKNWLDVCLKPLGGKGGGKKGVAQGQGPNAEAMTEAMDAAAAFAKMSIK</sequence>
<keyword evidence="8 12" id="KW-0694">RNA-binding</keyword>
<keyword evidence="17" id="KW-1185">Reference proteome</keyword>
<dbReference type="Pfam" id="PF02798">
    <property type="entry name" value="GST_N"/>
    <property type="match status" value="1"/>
</dbReference>
<keyword evidence="6 12" id="KW-0862">Zinc</keyword>
<dbReference type="CDD" id="cd03044">
    <property type="entry name" value="GST_N_EF1Bgamma"/>
    <property type="match status" value="1"/>
</dbReference>
<evidence type="ECO:0000259" key="14">
    <source>
        <dbReference type="PROSITE" id="PS50405"/>
    </source>
</evidence>
<comment type="function">
    <text evidence="12">Catalyzes the attachment of alanine to tRNA(Ala) in a two-step reaction: alanine is first activated by ATP to form Ala-AMP and then transferred to the acceptor end of tRNA(Ala). Also edits incorrectly charged tRNA(Ala) via its editing domain.</text>
</comment>
<dbReference type="InterPro" id="IPR010987">
    <property type="entry name" value="Glutathione-S-Trfase_C-like"/>
</dbReference>
<keyword evidence="12" id="KW-0496">Mitochondrion</keyword>
<dbReference type="InterPro" id="IPR004045">
    <property type="entry name" value="Glutathione_S-Trfase_N"/>
</dbReference>
<dbReference type="SUPFAM" id="SSF101353">
    <property type="entry name" value="Putative anticodon-binding domain of alanyl-tRNA synthetase (AlaRS)"/>
    <property type="match status" value="1"/>
</dbReference>
<evidence type="ECO:0000256" key="5">
    <source>
        <dbReference type="ARBA" id="ARBA00022741"/>
    </source>
</evidence>
<dbReference type="eggNOG" id="KOG0188">
    <property type="taxonomic scope" value="Eukaryota"/>
</dbReference>
<evidence type="ECO:0000313" key="17">
    <source>
        <dbReference type="Proteomes" id="UP000198341"/>
    </source>
</evidence>
<proteinExistence type="inferred from homology"/>
<dbReference type="RefSeq" id="XP_007511747.1">
    <property type="nucleotide sequence ID" value="XM_007511685.1"/>
</dbReference>
<evidence type="ECO:0000256" key="10">
    <source>
        <dbReference type="ARBA" id="ARBA00023146"/>
    </source>
</evidence>
<dbReference type="GO" id="GO:0000049">
    <property type="term" value="F:tRNA binding"/>
    <property type="evidence" value="ECO:0007669"/>
    <property type="project" value="UniProtKB-KW"/>
</dbReference>
<dbReference type="CDD" id="cd00673">
    <property type="entry name" value="AlaRS_core"/>
    <property type="match status" value="1"/>
</dbReference>
<dbReference type="InterPro" id="IPR050058">
    <property type="entry name" value="Ala-tRNA_ligase"/>
</dbReference>
<feature type="binding site" evidence="12">
    <location>
        <position position="839"/>
    </location>
    <ligand>
        <name>Zn(2+)</name>
        <dbReference type="ChEBI" id="CHEBI:29105"/>
    </ligand>
</feature>
<dbReference type="GO" id="GO:0008270">
    <property type="term" value="F:zinc ion binding"/>
    <property type="evidence" value="ECO:0007669"/>
    <property type="project" value="UniProtKB-UniRule"/>
</dbReference>
<evidence type="ECO:0000256" key="12">
    <source>
        <dbReference type="HAMAP-Rule" id="MF_03133"/>
    </source>
</evidence>
<feature type="domain" description="GST N-terminal" evidence="13">
    <location>
        <begin position="1"/>
        <end position="80"/>
    </location>
</feature>
<dbReference type="Pfam" id="PF02272">
    <property type="entry name" value="DHHA1"/>
    <property type="match status" value="1"/>
</dbReference>
<dbReference type="Gene3D" id="1.20.1050.10">
    <property type="match status" value="1"/>
</dbReference>
<comment type="domain">
    <text evidence="12">Consists of three domains; the N-terminal catalytic domain, the editing domain and the C-terminal C-Ala domain. The editing domain removes incorrectly charged amino acids, while the C-Ala domain, along with tRNA(Ala), serves as a bridge to cooperatively bring together the editing and aminoacylation centers thus stimulating deacylation of misacylated tRNAs.</text>
</comment>
<keyword evidence="7 12" id="KW-0067">ATP-binding</keyword>
<dbReference type="GO" id="GO:0005524">
    <property type="term" value="F:ATP binding"/>
    <property type="evidence" value="ECO:0007669"/>
    <property type="project" value="UniProtKB-UniRule"/>
</dbReference>
<dbReference type="InterPro" id="IPR018162">
    <property type="entry name" value="Ala-tRNA-ligase_IIc_anticod-bd"/>
</dbReference>
<dbReference type="PROSITE" id="PS50860">
    <property type="entry name" value="AA_TRNA_LIGASE_II_ALA"/>
    <property type="match status" value="1"/>
</dbReference>
<feature type="domain" description="GST C-terminal" evidence="14">
    <location>
        <begin position="87"/>
        <end position="227"/>
    </location>
</feature>
<dbReference type="FunFam" id="3.10.310.40:FF:000001">
    <property type="entry name" value="Alanine--tRNA ligase"/>
    <property type="match status" value="1"/>
</dbReference>
<dbReference type="InterPro" id="IPR036249">
    <property type="entry name" value="Thioredoxin-like_sf"/>
</dbReference>
<dbReference type="SMART" id="SM00863">
    <property type="entry name" value="tRNA_SAD"/>
    <property type="match status" value="1"/>
</dbReference>
<dbReference type="Proteomes" id="UP000198341">
    <property type="component" value="Chromosome 8"/>
</dbReference>
<name>K8F8E3_9CHLO</name>
<evidence type="ECO:0000256" key="11">
    <source>
        <dbReference type="ARBA" id="ARBA00048300"/>
    </source>
</evidence>
<keyword evidence="9 12" id="KW-0648">Protein biosynthesis</keyword>
<dbReference type="Gene3D" id="3.40.30.10">
    <property type="entry name" value="Glutaredoxin"/>
    <property type="match status" value="1"/>
</dbReference>
<dbReference type="InterPro" id="IPR012947">
    <property type="entry name" value="tRNA_SAD"/>
</dbReference>
<evidence type="ECO:0000256" key="8">
    <source>
        <dbReference type="ARBA" id="ARBA00022884"/>
    </source>
</evidence>
<dbReference type="NCBIfam" id="TIGR00344">
    <property type="entry name" value="alaS"/>
    <property type="match status" value="1"/>
</dbReference>
<comment type="subunit">
    <text evidence="12">Monomer.</text>
</comment>
<dbReference type="GeneID" id="19014416"/>
<dbReference type="PROSITE" id="PS50405">
    <property type="entry name" value="GST_CTER"/>
    <property type="match status" value="1"/>
</dbReference>
<dbReference type="Pfam" id="PF07973">
    <property type="entry name" value="tRNA_SAD"/>
    <property type="match status" value="1"/>
</dbReference>
<dbReference type="PROSITE" id="PS50404">
    <property type="entry name" value="GST_NTER"/>
    <property type="match status" value="1"/>
</dbReference>
<dbReference type="OrthoDB" id="2423964at2759"/>
<evidence type="ECO:0000259" key="15">
    <source>
        <dbReference type="PROSITE" id="PS50860"/>
    </source>
</evidence>
<dbReference type="SUPFAM" id="SSF55681">
    <property type="entry name" value="Class II aaRS and biotin synthetases"/>
    <property type="match status" value="1"/>
</dbReference>